<gene>
    <name evidence="2" type="ORF">OB959_00280</name>
</gene>
<keyword evidence="1" id="KW-0472">Membrane</keyword>
<evidence type="ECO:0000313" key="3">
    <source>
        <dbReference type="Proteomes" id="UP001168216"/>
    </source>
</evidence>
<proteinExistence type="predicted"/>
<name>A0AAW7HRT7_9GAMM</name>
<accession>A0AAW7HRT7</accession>
<reference evidence="2" key="1">
    <citation type="submission" date="2023-08" db="EMBL/GenBank/DDBJ databases">
        <title>WGS of Aeromonas isolates.</title>
        <authorList>
            <person name="Lee H."/>
        </authorList>
    </citation>
    <scope>NUCLEOTIDE SEQUENCE</scope>
    <source>
        <strain evidence="2">SL22</strain>
    </source>
</reference>
<sequence>MSKETRLTRCKELYNQFLSLNPREFDVFPQKFSDFDGLSLEETKTTLHFVLDTLDGLNTNDAWGDLTWHAFTSIEGQIQNIYNSYAQLRSSRDQNSFQNFAQYIDALAYHIRMFGIPFLSISGAYLEKTSASLSAELDRLIATRTEVEKLRDEVKMLITPAVAGSLSQAFTARKDILLLGRITWGAIALSIGIYCIYATYGFASVVSNTLTEVTLSGTKNEIIWLSVIIRSVILIPLYAAFGFSFTQYKKERDFEEEYAHKAAVATSLPNYGDLTREPSVRDQIVTGATNVIFSSPTSKHIESENQEKVLDSVKNIFDSVSKLASRKE</sequence>
<evidence type="ECO:0000256" key="1">
    <source>
        <dbReference type="SAM" id="Phobius"/>
    </source>
</evidence>
<evidence type="ECO:0000313" key="2">
    <source>
        <dbReference type="EMBL" id="MDM5138236.1"/>
    </source>
</evidence>
<keyword evidence="1" id="KW-1133">Transmembrane helix</keyword>
<keyword evidence="1" id="KW-0812">Transmembrane</keyword>
<comment type="caution">
    <text evidence="2">The sequence shown here is derived from an EMBL/GenBank/DDBJ whole genome shotgun (WGS) entry which is preliminary data.</text>
</comment>
<feature type="transmembrane region" description="Helical" evidence="1">
    <location>
        <begin position="222"/>
        <end position="243"/>
    </location>
</feature>
<dbReference type="RefSeq" id="WP_290020926.1">
    <property type="nucleotide sequence ID" value="NZ_JAOPLV010000001.1"/>
</dbReference>
<dbReference type="Proteomes" id="UP001168216">
    <property type="component" value="Unassembled WGS sequence"/>
</dbReference>
<protein>
    <submittedName>
        <fullName evidence="2">Uncharacterized protein</fullName>
    </submittedName>
</protein>
<feature type="transmembrane region" description="Helical" evidence="1">
    <location>
        <begin position="182"/>
        <end position="202"/>
    </location>
</feature>
<organism evidence="2 3">
    <name type="scientific">Aeromonas bestiarum</name>
    <dbReference type="NCBI Taxonomy" id="105751"/>
    <lineage>
        <taxon>Bacteria</taxon>
        <taxon>Pseudomonadati</taxon>
        <taxon>Pseudomonadota</taxon>
        <taxon>Gammaproteobacteria</taxon>
        <taxon>Aeromonadales</taxon>
        <taxon>Aeromonadaceae</taxon>
        <taxon>Aeromonas</taxon>
    </lineage>
</organism>
<dbReference type="AlphaFoldDB" id="A0AAW7HRT7"/>
<dbReference type="EMBL" id="JAOPLV010000001">
    <property type="protein sequence ID" value="MDM5138236.1"/>
    <property type="molecule type" value="Genomic_DNA"/>
</dbReference>